<keyword evidence="2 4" id="KW-0378">Hydrolase</keyword>
<dbReference type="PANTHER" id="PTHR43540:SF1">
    <property type="entry name" value="ISOCHORISMATASE HYDROLASE"/>
    <property type="match status" value="1"/>
</dbReference>
<evidence type="ECO:0000259" key="3">
    <source>
        <dbReference type="Pfam" id="PF00857"/>
    </source>
</evidence>
<dbReference type="Gene3D" id="3.40.50.850">
    <property type="entry name" value="Isochorismatase-like"/>
    <property type="match status" value="1"/>
</dbReference>
<feature type="domain" description="Isochorismatase-like" evidence="3">
    <location>
        <begin position="33"/>
        <end position="221"/>
    </location>
</feature>
<dbReference type="InterPro" id="IPR050272">
    <property type="entry name" value="Isochorismatase-like_hydrls"/>
</dbReference>
<evidence type="ECO:0000313" key="4">
    <source>
        <dbReference type="EMBL" id="MBS7526206.1"/>
    </source>
</evidence>
<evidence type="ECO:0000256" key="1">
    <source>
        <dbReference type="ARBA" id="ARBA00006336"/>
    </source>
</evidence>
<dbReference type="GO" id="GO:0016787">
    <property type="term" value="F:hydrolase activity"/>
    <property type="evidence" value="ECO:0007669"/>
    <property type="project" value="UniProtKB-KW"/>
</dbReference>
<sequence length="236" mass="26358">MEVFMNLNEFAAQYYGAYGDMVHKPVPLDAKETALVLIDVQDCLTKDYYEEAWPKFGFDPEMLKPILEELDSYISGTLENIGKILTKCREKGIRPIHIKIEAYLPDAADTGRLHACAGMKYPPGMREGNFLPVAQPLDDEIILKKTCSGIHVGTPIDRILRNLGVKNVLVVGFYTDQCVSSSVRDLADLGYATEIIDDAIGALSKERHEYALQGIRKIYAASENTEALLNRLDNML</sequence>
<proteinExistence type="inferred from homology"/>
<evidence type="ECO:0000256" key="2">
    <source>
        <dbReference type="ARBA" id="ARBA00022801"/>
    </source>
</evidence>
<dbReference type="Pfam" id="PF00857">
    <property type="entry name" value="Isochorismatase"/>
    <property type="match status" value="1"/>
</dbReference>
<organism evidence="4 5">
    <name type="scientific">Fusibacter paucivorans</name>
    <dbReference type="NCBI Taxonomy" id="76009"/>
    <lineage>
        <taxon>Bacteria</taxon>
        <taxon>Bacillati</taxon>
        <taxon>Bacillota</taxon>
        <taxon>Clostridia</taxon>
        <taxon>Eubacteriales</taxon>
        <taxon>Eubacteriales Family XII. Incertae Sedis</taxon>
        <taxon>Fusibacter</taxon>
    </lineage>
</organism>
<reference evidence="4 5" key="1">
    <citation type="submission" date="2021-05" db="EMBL/GenBank/DDBJ databases">
        <title>Fusibacter ferrireducens sp. nov., an anaerobic, sulfur- and Fe-reducing bacterium isolated from the mangrove sediment.</title>
        <authorList>
            <person name="Qiu D."/>
        </authorList>
    </citation>
    <scope>NUCLEOTIDE SEQUENCE [LARGE SCALE GENOMIC DNA]</scope>
    <source>
        <strain evidence="4 5">DSM 12116</strain>
    </source>
</reference>
<dbReference type="InterPro" id="IPR036380">
    <property type="entry name" value="Isochorismatase-like_sf"/>
</dbReference>
<dbReference type="InterPro" id="IPR000868">
    <property type="entry name" value="Isochorismatase-like_dom"/>
</dbReference>
<dbReference type="EMBL" id="JAHBCL010000008">
    <property type="protein sequence ID" value="MBS7526206.1"/>
    <property type="molecule type" value="Genomic_DNA"/>
</dbReference>
<keyword evidence="5" id="KW-1185">Reference proteome</keyword>
<accession>A0ABS5PPD0</accession>
<comment type="similarity">
    <text evidence="1">Belongs to the isochorismatase family.</text>
</comment>
<dbReference type="PANTHER" id="PTHR43540">
    <property type="entry name" value="PEROXYUREIDOACRYLATE/UREIDOACRYLATE AMIDOHYDROLASE-RELATED"/>
    <property type="match status" value="1"/>
</dbReference>
<dbReference type="Proteomes" id="UP000746471">
    <property type="component" value="Unassembled WGS sequence"/>
</dbReference>
<evidence type="ECO:0000313" key="5">
    <source>
        <dbReference type="Proteomes" id="UP000746471"/>
    </source>
</evidence>
<dbReference type="CDD" id="cd00431">
    <property type="entry name" value="cysteine_hydrolases"/>
    <property type="match status" value="1"/>
</dbReference>
<gene>
    <name evidence="4" type="ORF">KHM83_05920</name>
</gene>
<comment type="caution">
    <text evidence="4">The sequence shown here is derived from an EMBL/GenBank/DDBJ whole genome shotgun (WGS) entry which is preliminary data.</text>
</comment>
<name>A0ABS5PPD0_9FIRM</name>
<dbReference type="SUPFAM" id="SSF52499">
    <property type="entry name" value="Isochorismatase-like hydrolases"/>
    <property type="match status" value="1"/>
</dbReference>
<protein>
    <submittedName>
        <fullName evidence="4">Cysteine hydrolase</fullName>
    </submittedName>
</protein>